<dbReference type="AlphaFoldDB" id="A0A223I1A8"/>
<evidence type="ECO:0000313" key="2">
    <source>
        <dbReference type="Proteomes" id="UP000214975"/>
    </source>
</evidence>
<dbReference type="RefSeq" id="WP_237268749.1">
    <property type="nucleotide sequence ID" value="NZ_CP016893.1"/>
</dbReference>
<evidence type="ECO:0000313" key="1">
    <source>
        <dbReference type="EMBL" id="AST58285.1"/>
    </source>
</evidence>
<dbReference type="Proteomes" id="UP000214975">
    <property type="component" value="Chromosome"/>
</dbReference>
<name>A0A223I1A8_THETR</name>
<sequence length="85" mass="10065">MIDIREPGYDVIAMAKKTFKMHYFYDGRMHPLTEIKKNKKRRGRSRYLLSFEVTVVKIMNPFQLVSYMSETGINGRIILHLSLQI</sequence>
<protein>
    <submittedName>
        <fullName evidence="1">Transposase IS4 family protein</fullName>
    </submittedName>
</protein>
<accession>A0A223I1A8</accession>
<dbReference type="EMBL" id="CP016893">
    <property type="protein sequence ID" value="AST58285.1"/>
    <property type="molecule type" value="Genomic_DNA"/>
</dbReference>
<organism evidence="1 2">
    <name type="scientific">Thermoanaerobacterium thermosaccharolyticum</name>
    <name type="common">Clostridium thermosaccharolyticum</name>
    <dbReference type="NCBI Taxonomy" id="1517"/>
    <lineage>
        <taxon>Bacteria</taxon>
        <taxon>Bacillati</taxon>
        <taxon>Bacillota</taxon>
        <taxon>Clostridia</taxon>
        <taxon>Thermoanaerobacterales</taxon>
        <taxon>Thermoanaerobacteraceae</taxon>
        <taxon>Thermoanaerobacterium</taxon>
    </lineage>
</organism>
<proteinExistence type="predicted"/>
<reference evidence="1 2" key="1">
    <citation type="submission" date="2016-08" db="EMBL/GenBank/DDBJ databases">
        <title>A novel genetic cassette of butanologenic Thermoanaerobacterium thermosaccharolyticum that directly convert cellulose to butanol.</title>
        <authorList>
            <person name="Li T."/>
            <person name="He J."/>
        </authorList>
    </citation>
    <scope>NUCLEOTIDE SEQUENCE [LARGE SCALE GENOMIC DNA]</scope>
    <source>
        <strain evidence="1 2">TG57</strain>
    </source>
</reference>
<gene>
    <name evidence="1" type="ORF">Thert_02381</name>
</gene>